<name>A0AA86GFV4_9SPHN</name>
<organism evidence="2 3">
    <name type="scientific">Sphingopyxis granuli</name>
    <dbReference type="NCBI Taxonomy" id="267128"/>
    <lineage>
        <taxon>Bacteria</taxon>
        <taxon>Pseudomonadati</taxon>
        <taxon>Pseudomonadota</taxon>
        <taxon>Alphaproteobacteria</taxon>
        <taxon>Sphingomonadales</taxon>
        <taxon>Sphingomonadaceae</taxon>
        <taxon>Sphingopyxis</taxon>
    </lineage>
</organism>
<dbReference type="KEGG" id="sgi:SGRAN_0034"/>
<evidence type="ECO:0000313" key="2">
    <source>
        <dbReference type="EMBL" id="AMG72432.1"/>
    </source>
</evidence>
<evidence type="ECO:0000313" key="3">
    <source>
        <dbReference type="Proteomes" id="UP000058599"/>
    </source>
</evidence>
<protein>
    <recommendedName>
        <fullName evidence="1">Multi-ubiquitin domain-containing protein</fullName>
    </recommendedName>
</protein>
<accession>A0AA86GFV4</accession>
<proteinExistence type="predicted"/>
<feature type="domain" description="Multi-ubiquitin" evidence="1">
    <location>
        <begin position="64"/>
        <end position="131"/>
    </location>
</feature>
<dbReference type="EMBL" id="CP012199">
    <property type="protein sequence ID" value="AMG72432.1"/>
    <property type="molecule type" value="Genomic_DNA"/>
</dbReference>
<dbReference type="RefSeq" id="WP_053555730.1">
    <property type="nucleotide sequence ID" value="NZ_CP012199.1"/>
</dbReference>
<dbReference type="AlphaFoldDB" id="A0AA86GFV4"/>
<dbReference type="Proteomes" id="UP000058599">
    <property type="component" value="Chromosome"/>
</dbReference>
<evidence type="ECO:0000259" key="1">
    <source>
        <dbReference type="Pfam" id="PF14452"/>
    </source>
</evidence>
<dbReference type="InterPro" id="IPR027802">
    <property type="entry name" value="Multi-ubiquitin_dom"/>
</dbReference>
<dbReference type="Pfam" id="PF14452">
    <property type="entry name" value="Multi_ubiq"/>
    <property type="match status" value="1"/>
</dbReference>
<reference evidence="2 3" key="1">
    <citation type="journal article" date="2016" name="BMC Genomics">
        <title>Genomic analysis of the nitrate-respiring Sphingopyxis granuli (formerly Sphingomonas macrogoltabida) strain TFA.</title>
        <authorList>
            <person name="Garcia-Romero I."/>
            <person name="Perez-Pulido A.J."/>
            <person name="Gonzalez-Flores Y.E."/>
            <person name="Reyes-Ramirez F."/>
            <person name="Santero E."/>
            <person name="Floriano B."/>
        </authorList>
    </citation>
    <scope>NUCLEOTIDE SEQUENCE [LARGE SCALE GENOMIC DNA]</scope>
    <source>
        <strain evidence="2 3">TFA</strain>
    </source>
</reference>
<gene>
    <name evidence="2" type="ORF">SGRAN_0034</name>
</gene>
<keyword evidence="3" id="KW-1185">Reference proteome</keyword>
<sequence>MDTHNHPRDRKDDDPEIVIINNRTGADVDVEIKHEKGHDIVIVDIVDVEECGRANQPPPHAHRYKVKIDHIYHVFDRRFVTGREILVAGGKTPIEKYELEKRLHGGHYVSIGVDEKVDLGECGIEVFETFPLDETEG</sequence>